<dbReference type="InterPro" id="IPR001878">
    <property type="entry name" value="Znf_CCHC"/>
</dbReference>
<dbReference type="SUPFAM" id="SSF57756">
    <property type="entry name" value="Retrovirus zinc finger-like domains"/>
    <property type="match status" value="1"/>
</dbReference>
<evidence type="ECO:0000313" key="5">
    <source>
        <dbReference type="EMBL" id="JAU00533.1"/>
    </source>
</evidence>
<evidence type="ECO:0000256" key="1">
    <source>
        <dbReference type="PROSITE-ProRule" id="PRU00047"/>
    </source>
</evidence>
<dbReference type="AlphaFoldDB" id="A0A1E1XMG4"/>
<sequence length="521" mass="54917">EDYVVILKPRVTADLRNTFRRGELGKALNAHLGISAADNILNIIPAWEQNLLVVGVRNPHLADRLIGEISLTTSKGTLPVHGHLKQTGDVCRGVIGGIADDETSATLTTQIVWRGGQIASIRRLGKSSIAVITFVGKVVPRYVHYNGELTPVREYKRTVPACVKCGTVGHRTDTCPTPNSSKCGLCGQNVTVTQDGPTPHECNPTCAICGLAHPTGSKDCTAKFRRLHLAGAKPSQHGGSEKPVPGNRKDPTAGEANGGVGRGNNATGSREGDVNAASSSPGVKSTGEKKKKKKNKKKKQALPPPPSGDNAKHFSGLKPSGAAGARAPTQQQHIQVSSWARVASSPPSPPSPSPTSPSSAYGVDVESRRQNELLRAQIGQLLAKIQNLEEKLAAATGIPSPDAMESEPELPPAFASAMAAMEARLTSQLQKMVETAMNCMESKCSSSVPAAISRCMKSKTTRTSRRFEGIRAFNTHKKIICNPRDAASQDSNPAPPPSAGCRPESNQPPSLTSNPNDGGTA</sequence>
<proteinExistence type="evidence at transcript level"/>
<feature type="compositionally biased region" description="Polar residues" evidence="3">
    <location>
        <begin position="504"/>
        <end position="521"/>
    </location>
</feature>
<dbReference type="EMBL" id="GFAA01002902">
    <property type="protein sequence ID" value="JAU00533.1"/>
    <property type="molecule type" value="mRNA"/>
</dbReference>
<accession>A0A1E1XMG4</accession>
<feature type="non-terminal residue" evidence="5">
    <location>
        <position position="1"/>
    </location>
</feature>
<dbReference type="InterPro" id="IPR036875">
    <property type="entry name" value="Znf_CCHC_sf"/>
</dbReference>
<feature type="domain" description="CCHC-type" evidence="4">
    <location>
        <begin position="162"/>
        <end position="176"/>
    </location>
</feature>
<reference evidence="5" key="2">
    <citation type="journal article" date="2017" name="Front. Cell. Infect. Microbiol.">
        <title>Analysis of the Salivary Gland Transcriptome of Unfed and Partially Fed Amblyomma sculptum Ticks and Descriptive Proteome of the Saliva.</title>
        <authorList>
            <person name="Esteves E."/>
            <person name="Maruyama S.R."/>
            <person name="Kawahara R."/>
            <person name="Fujita A."/>
            <person name="Martins L.A."/>
            <person name="Righi A.A."/>
            <person name="Costa F.B."/>
            <person name="Palmisano G."/>
            <person name="Labruna M.B."/>
            <person name="Sa-Nunes A."/>
            <person name="Ribeiro J.M.C."/>
            <person name="Fogaca A.C."/>
        </authorList>
    </citation>
    <scope>NUCLEOTIDE SEQUENCE</scope>
</reference>
<feature type="compositionally biased region" description="Pro residues" evidence="3">
    <location>
        <begin position="346"/>
        <end position="355"/>
    </location>
</feature>
<keyword evidence="1" id="KW-0862">Zinc</keyword>
<keyword evidence="1" id="KW-0863">Zinc-finger</keyword>
<organism evidence="5">
    <name type="scientific">Amblyomma sculptum</name>
    <name type="common">Tick</name>
    <dbReference type="NCBI Taxonomy" id="1581419"/>
    <lineage>
        <taxon>Eukaryota</taxon>
        <taxon>Metazoa</taxon>
        <taxon>Ecdysozoa</taxon>
        <taxon>Arthropoda</taxon>
        <taxon>Chelicerata</taxon>
        <taxon>Arachnida</taxon>
        <taxon>Acari</taxon>
        <taxon>Parasitiformes</taxon>
        <taxon>Ixodida</taxon>
        <taxon>Ixodoidea</taxon>
        <taxon>Ixodidae</taxon>
        <taxon>Amblyomminae</taxon>
        <taxon>Amblyomma</taxon>
    </lineage>
</organism>
<dbReference type="PROSITE" id="PS50158">
    <property type="entry name" value="ZF_CCHC"/>
    <property type="match status" value="1"/>
</dbReference>
<keyword evidence="2" id="KW-0175">Coiled coil</keyword>
<evidence type="ECO:0000259" key="4">
    <source>
        <dbReference type="PROSITE" id="PS50158"/>
    </source>
</evidence>
<evidence type="ECO:0000256" key="2">
    <source>
        <dbReference type="SAM" id="Coils"/>
    </source>
</evidence>
<evidence type="ECO:0000256" key="3">
    <source>
        <dbReference type="SAM" id="MobiDB-lite"/>
    </source>
</evidence>
<protein>
    <recommendedName>
        <fullName evidence="4">CCHC-type domain-containing protein</fullName>
    </recommendedName>
</protein>
<feature type="coiled-coil region" evidence="2">
    <location>
        <begin position="371"/>
        <end position="398"/>
    </location>
</feature>
<dbReference type="GO" id="GO:0008270">
    <property type="term" value="F:zinc ion binding"/>
    <property type="evidence" value="ECO:0007669"/>
    <property type="project" value="UniProtKB-KW"/>
</dbReference>
<keyword evidence="1" id="KW-0479">Metal-binding</keyword>
<feature type="region of interest" description="Disordered" evidence="3">
    <location>
        <begin position="482"/>
        <end position="521"/>
    </location>
</feature>
<name>A0A1E1XMG4_AMBSC</name>
<feature type="region of interest" description="Disordered" evidence="3">
    <location>
        <begin position="231"/>
        <end position="364"/>
    </location>
</feature>
<feature type="compositionally biased region" description="Basic residues" evidence="3">
    <location>
        <begin position="289"/>
        <end position="300"/>
    </location>
</feature>
<reference evidence="5" key="1">
    <citation type="submission" date="2016-09" db="EMBL/GenBank/DDBJ databases">
        <authorList>
            <person name="Capua I."/>
            <person name="De Benedictis P."/>
            <person name="Joannis T."/>
            <person name="Lombin L.H."/>
            <person name="Cattoli G."/>
        </authorList>
    </citation>
    <scope>NUCLEOTIDE SEQUENCE</scope>
</reference>
<dbReference type="GO" id="GO:0003676">
    <property type="term" value="F:nucleic acid binding"/>
    <property type="evidence" value="ECO:0007669"/>
    <property type="project" value="InterPro"/>
</dbReference>
<feature type="compositionally biased region" description="Polar residues" evidence="3">
    <location>
        <begin position="328"/>
        <end position="338"/>
    </location>
</feature>